<feature type="region of interest" description="Disordered" evidence="1">
    <location>
        <begin position="239"/>
        <end position="262"/>
    </location>
</feature>
<gene>
    <name evidence="2" type="ORF">H5411_43755</name>
</gene>
<dbReference type="EMBL" id="JACJHR010000135">
    <property type="protein sequence ID" value="MBB2506015.1"/>
    <property type="molecule type" value="Genomic_DNA"/>
</dbReference>
<reference evidence="2 3" key="1">
    <citation type="submission" date="2020-08" db="EMBL/GenBank/DDBJ databases">
        <title>Amycolatopsis echigonensis JCM 21831.</title>
        <authorList>
            <person name="Tedsree N."/>
            <person name="Kuncharoen N."/>
            <person name="Likhitwitayawuid K."/>
            <person name="Tanasupawat S."/>
        </authorList>
    </citation>
    <scope>NUCLEOTIDE SEQUENCE [LARGE SCALE GENOMIC DNA]</scope>
    <source>
        <strain evidence="2 3">JCM 21831</strain>
    </source>
</reference>
<name>A0A8E1W9R3_9PSEU</name>
<evidence type="ECO:0000256" key="1">
    <source>
        <dbReference type="SAM" id="MobiDB-lite"/>
    </source>
</evidence>
<protein>
    <submittedName>
        <fullName evidence="2">Uncharacterized protein</fullName>
    </submittedName>
</protein>
<dbReference type="AlphaFoldDB" id="A0A8E1W9R3"/>
<dbReference type="RefSeq" id="WP_183127579.1">
    <property type="nucleotide sequence ID" value="NZ_JACJHR010000135.1"/>
</dbReference>
<dbReference type="Proteomes" id="UP000550260">
    <property type="component" value="Unassembled WGS sequence"/>
</dbReference>
<comment type="caution">
    <text evidence="2">The sequence shown here is derived from an EMBL/GenBank/DDBJ whole genome shotgun (WGS) entry which is preliminary data.</text>
</comment>
<sequence length="311" mass="34949">MPDQTENADERPNVGQEATFRDDPSDDDIWPRDREGWKQEAGELRSQLDAAEAKLAETKRQLEIASELLRRAKKLSQRRCENLTRVRDDRTRERDEARAKLDQVRAAAEKFRSTDIAWPLMQEIPAVATFDDELDAALSSQPVTDREEPAQEKGQRRWSAAVQRERDELNDEIIETLAADHDRLKARIDSALGEIEKWWGSGKPGDSVLMSVNSILRGNFDYALTVTLDELSAECAGASEEPAGETKPRVWNAGDPEPPVGTTVRTNAGHVTTRYDLGWYPGPWNWHGLLKQGSLTESTSTSRDTPEADRG</sequence>
<evidence type="ECO:0000313" key="2">
    <source>
        <dbReference type="EMBL" id="MBB2506015.1"/>
    </source>
</evidence>
<evidence type="ECO:0000313" key="3">
    <source>
        <dbReference type="Proteomes" id="UP000550260"/>
    </source>
</evidence>
<organism evidence="2 3">
    <name type="scientific">Amycolatopsis echigonensis</name>
    <dbReference type="NCBI Taxonomy" id="2576905"/>
    <lineage>
        <taxon>Bacteria</taxon>
        <taxon>Bacillati</taxon>
        <taxon>Actinomycetota</taxon>
        <taxon>Actinomycetes</taxon>
        <taxon>Pseudonocardiales</taxon>
        <taxon>Pseudonocardiaceae</taxon>
        <taxon>Amycolatopsis</taxon>
    </lineage>
</organism>
<accession>A0A8E1W9R3</accession>
<feature type="compositionally biased region" description="Basic and acidic residues" evidence="1">
    <location>
        <begin position="19"/>
        <end position="35"/>
    </location>
</feature>
<proteinExistence type="predicted"/>
<feature type="region of interest" description="Disordered" evidence="1">
    <location>
        <begin position="1"/>
        <end position="35"/>
    </location>
</feature>